<evidence type="ECO:0000313" key="9">
    <source>
        <dbReference type="Proteomes" id="UP001181693"/>
    </source>
</evidence>
<feature type="transmembrane region" description="Helical" evidence="6">
    <location>
        <begin position="228"/>
        <end position="248"/>
    </location>
</feature>
<protein>
    <recommendedName>
        <fullName evidence="7">Major facilitator superfamily (MFS) profile domain-containing protein</fullName>
    </recommendedName>
</protein>
<reference evidence="8" key="1">
    <citation type="thesis" date="2020" institute="ProQuest LLC" country="789 East Eisenhower Parkway, Ann Arbor, MI, USA">
        <title>Comparative Genomics and Chromosome Evolution.</title>
        <authorList>
            <person name="Mudd A.B."/>
        </authorList>
    </citation>
    <scope>NUCLEOTIDE SEQUENCE</scope>
    <source>
        <strain evidence="8">1538</strain>
        <tissue evidence="8">Blood</tissue>
    </source>
</reference>
<dbReference type="AlphaFoldDB" id="A0AAV2ZXT2"/>
<keyword evidence="9" id="KW-1185">Reference proteome</keyword>
<evidence type="ECO:0000313" key="8">
    <source>
        <dbReference type="EMBL" id="DBA16922.1"/>
    </source>
</evidence>
<evidence type="ECO:0000256" key="1">
    <source>
        <dbReference type="ARBA" id="ARBA00004141"/>
    </source>
</evidence>
<dbReference type="InterPro" id="IPR005828">
    <property type="entry name" value="MFS_sugar_transport-like"/>
</dbReference>
<evidence type="ECO:0000256" key="5">
    <source>
        <dbReference type="SAM" id="MobiDB-lite"/>
    </source>
</evidence>
<gene>
    <name evidence="8" type="ORF">GDO54_002449</name>
</gene>
<feature type="domain" description="Major facilitator superfamily (MFS) profile" evidence="7">
    <location>
        <begin position="1"/>
        <end position="401"/>
    </location>
</feature>
<feature type="transmembrane region" description="Helical" evidence="6">
    <location>
        <begin position="80"/>
        <end position="98"/>
    </location>
</feature>
<evidence type="ECO:0000259" key="7">
    <source>
        <dbReference type="PROSITE" id="PS50850"/>
    </source>
</evidence>
<dbReference type="GO" id="GO:0022857">
    <property type="term" value="F:transmembrane transporter activity"/>
    <property type="evidence" value="ECO:0007669"/>
    <property type="project" value="InterPro"/>
</dbReference>
<feature type="compositionally biased region" description="Basic and acidic residues" evidence="5">
    <location>
        <begin position="463"/>
        <end position="473"/>
    </location>
</feature>
<comment type="caution">
    <text evidence="8">The sequence shown here is derived from an EMBL/GenBank/DDBJ whole genome shotgun (WGS) entry which is preliminary data.</text>
</comment>
<dbReference type="PANTHER" id="PTHR24064">
    <property type="entry name" value="SOLUTE CARRIER FAMILY 22 MEMBER"/>
    <property type="match status" value="1"/>
</dbReference>
<dbReference type="EMBL" id="DYDO01000010">
    <property type="protein sequence ID" value="DBA16922.1"/>
    <property type="molecule type" value="Genomic_DNA"/>
</dbReference>
<feature type="transmembrane region" description="Helical" evidence="6">
    <location>
        <begin position="314"/>
        <end position="338"/>
    </location>
</feature>
<keyword evidence="2 6" id="KW-0812">Transmembrane</keyword>
<evidence type="ECO:0000256" key="2">
    <source>
        <dbReference type="ARBA" id="ARBA00022692"/>
    </source>
</evidence>
<feature type="region of interest" description="Disordered" evidence="5">
    <location>
        <begin position="453"/>
        <end position="473"/>
    </location>
</feature>
<feature type="transmembrane region" description="Helical" evidence="6">
    <location>
        <begin position="376"/>
        <end position="397"/>
    </location>
</feature>
<organism evidence="8 9">
    <name type="scientific">Pyxicephalus adspersus</name>
    <name type="common">African bullfrog</name>
    <dbReference type="NCBI Taxonomy" id="30357"/>
    <lineage>
        <taxon>Eukaryota</taxon>
        <taxon>Metazoa</taxon>
        <taxon>Chordata</taxon>
        <taxon>Craniata</taxon>
        <taxon>Vertebrata</taxon>
        <taxon>Euteleostomi</taxon>
        <taxon>Amphibia</taxon>
        <taxon>Batrachia</taxon>
        <taxon>Anura</taxon>
        <taxon>Neobatrachia</taxon>
        <taxon>Ranoidea</taxon>
        <taxon>Pyxicephalidae</taxon>
        <taxon>Pyxicephalinae</taxon>
        <taxon>Pyxicephalus</taxon>
    </lineage>
</organism>
<dbReference type="SUPFAM" id="SSF103473">
    <property type="entry name" value="MFS general substrate transporter"/>
    <property type="match status" value="1"/>
</dbReference>
<keyword evidence="3 6" id="KW-1133">Transmembrane helix</keyword>
<feature type="transmembrane region" description="Helical" evidence="6">
    <location>
        <begin position="53"/>
        <end position="74"/>
    </location>
</feature>
<comment type="subcellular location">
    <subcellularLocation>
        <location evidence="1">Membrane</location>
        <topology evidence="1">Multi-pass membrane protein</topology>
    </subcellularLocation>
</comment>
<feature type="transmembrane region" description="Helical" evidence="6">
    <location>
        <begin position="23"/>
        <end position="41"/>
    </location>
</feature>
<evidence type="ECO:0000256" key="3">
    <source>
        <dbReference type="ARBA" id="ARBA00022989"/>
    </source>
</evidence>
<dbReference type="InterPro" id="IPR036259">
    <property type="entry name" value="MFS_trans_sf"/>
</dbReference>
<dbReference type="PROSITE" id="PS50850">
    <property type="entry name" value="MFS"/>
    <property type="match status" value="1"/>
</dbReference>
<dbReference type="Gene3D" id="1.20.1250.20">
    <property type="entry name" value="MFS general substrate transporter like domains"/>
    <property type="match status" value="1"/>
</dbReference>
<feature type="transmembrane region" description="Helical" evidence="6">
    <location>
        <begin position="138"/>
        <end position="160"/>
    </location>
</feature>
<dbReference type="GO" id="GO:0016020">
    <property type="term" value="C:membrane"/>
    <property type="evidence" value="ECO:0007669"/>
    <property type="project" value="UniProtKB-SubCell"/>
</dbReference>
<feature type="transmembrane region" description="Helical" evidence="6">
    <location>
        <begin position="260"/>
        <end position="281"/>
    </location>
</feature>
<feature type="transmembrane region" description="Helical" evidence="6">
    <location>
        <begin position="288"/>
        <end position="308"/>
    </location>
</feature>
<dbReference type="Proteomes" id="UP001181693">
    <property type="component" value="Unassembled WGS sequence"/>
</dbReference>
<evidence type="ECO:0000256" key="4">
    <source>
        <dbReference type="ARBA" id="ARBA00023136"/>
    </source>
</evidence>
<proteinExistence type="predicted"/>
<evidence type="ECO:0000256" key="6">
    <source>
        <dbReference type="SAM" id="Phobius"/>
    </source>
</evidence>
<name>A0AAV2ZXT2_PYXAD</name>
<dbReference type="InterPro" id="IPR020846">
    <property type="entry name" value="MFS_dom"/>
</dbReference>
<keyword evidence="4 6" id="KW-0472">Membrane</keyword>
<dbReference type="Pfam" id="PF00083">
    <property type="entry name" value="Sugar_tr"/>
    <property type="match status" value="1"/>
</dbReference>
<accession>A0AAV2ZXT2</accession>
<feature type="transmembrane region" description="Helical" evidence="6">
    <location>
        <begin position="350"/>
        <end position="370"/>
    </location>
</feature>
<feature type="transmembrane region" description="Helical" evidence="6">
    <location>
        <begin position="110"/>
        <end position="132"/>
    </location>
</feature>
<sequence length="473" mass="52361">MFIQGVLIFYYQWDLVCDNEWKVSLAQIFYLIGWLLGYIIFGSICDRFGRRSAFISALVGALPLGVALCFSPGFLSFLPLQAGFGAALAGIFLSLYIARLELCLPGRRLMITMIAGFFWLGGELLLPGLALLCSDWKILQGAVTGMLALLMGYWCFRLLFPESPRWLMATQQVNKLKAELYLFSRANGVDTREDLSGQDSLFTEIDSLWEGFPRPRYYSMCSVFKTRLIWRNALILGFTTFIGCGIRPCFAQNLTALGGSVPYFLQVGSEALACVFLCITVNHWGRRAVLLLCTILTGFCSLLLLALTQYLFSAVFIAISVLGSLCAHAVVMLSVFYASEVLPTVIRGSGLGVILGISMLGRAALPIINLQQKSGFFLFHVVLSSFCILSVLSLLLLPETKRKSLPDTLRQGDSMRRPPLLLHTTQDAVPLLSSDKPRMDYNPESYARLASSTKKLIRSGSKTGEDNKTLTNE</sequence>